<gene>
    <name evidence="1" type="ORF">MuYL_3643</name>
</gene>
<dbReference type="Proteomes" id="UP000215002">
    <property type="component" value="Chromosome"/>
</dbReference>
<evidence type="ECO:0000313" key="1">
    <source>
        <dbReference type="EMBL" id="ASU35528.1"/>
    </source>
</evidence>
<organism evidence="1 2">
    <name type="scientific">Mucilaginibacter xinganensis</name>
    <dbReference type="NCBI Taxonomy" id="1234841"/>
    <lineage>
        <taxon>Bacteria</taxon>
        <taxon>Pseudomonadati</taxon>
        <taxon>Bacteroidota</taxon>
        <taxon>Sphingobacteriia</taxon>
        <taxon>Sphingobacteriales</taxon>
        <taxon>Sphingobacteriaceae</taxon>
        <taxon>Mucilaginibacter</taxon>
    </lineage>
</organism>
<sequence length="49" mass="5525">MYTIKGVTILGAKKDWHGLSFIKGAYKTNYHDTAKQQENRAKPNTKTGN</sequence>
<evidence type="ECO:0000313" key="2">
    <source>
        <dbReference type="Proteomes" id="UP000215002"/>
    </source>
</evidence>
<accession>A0A223P113</accession>
<protein>
    <submittedName>
        <fullName evidence="1">Uncharacterized protein</fullName>
    </submittedName>
</protein>
<reference evidence="1 2" key="1">
    <citation type="submission" date="2017-08" db="EMBL/GenBank/DDBJ databases">
        <title>Complete genome sequence of Mucilaginibacter sp. strain BJC16-A31.</title>
        <authorList>
            <consortium name="Henan University of Science and Technology"/>
            <person name="You X."/>
        </authorList>
    </citation>
    <scope>NUCLEOTIDE SEQUENCE [LARGE SCALE GENOMIC DNA]</scope>
    <source>
        <strain evidence="1 2">BJC16-A31</strain>
    </source>
</reference>
<name>A0A223P113_9SPHI</name>
<dbReference type="KEGG" id="muc:MuYL_3643"/>
<dbReference type="AlphaFoldDB" id="A0A223P113"/>
<dbReference type="EMBL" id="CP022743">
    <property type="protein sequence ID" value="ASU35528.1"/>
    <property type="molecule type" value="Genomic_DNA"/>
</dbReference>
<proteinExistence type="predicted"/>
<keyword evidence="2" id="KW-1185">Reference proteome</keyword>